<evidence type="ECO:0000256" key="6">
    <source>
        <dbReference type="RuleBase" id="RU364082"/>
    </source>
</evidence>
<proteinExistence type="inferred from homology"/>
<dbReference type="InterPro" id="IPR029903">
    <property type="entry name" value="RmlD-like-bd"/>
</dbReference>
<dbReference type="NCBIfam" id="TIGR01214">
    <property type="entry name" value="rmlD"/>
    <property type="match status" value="1"/>
</dbReference>
<comment type="catalytic activity">
    <reaction evidence="5 6">
        <text>dTDP-beta-L-rhamnose + NADP(+) = dTDP-4-dehydro-beta-L-rhamnose + NADPH + H(+)</text>
        <dbReference type="Rhea" id="RHEA:21796"/>
        <dbReference type="ChEBI" id="CHEBI:15378"/>
        <dbReference type="ChEBI" id="CHEBI:57510"/>
        <dbReference type="ChEBI" id="CHEBI:57783"/>
        <dbReference type="ChEBI" id="CHEBI:58349"/>
        <dbReference type="ChEBI" id="CHEBI:62830"/>
        <dbReference type="EC" id="1.1.1.133"/>
    </reaction>
</comment>
<comment type="similarity">
    <text evidence="2 6">Belongs to the dTDP-4-dehydrorhamnose reductase family.</text>
</comment>
<dbReference type="Proteomes" id="UP001431634">
    <property type="component" value="Unassembled WGS sequence"/>
</dbReference>
<evidence type="ECO:0000313" key="8">
    <source>
        <dbReference type="EMBL" id="MDI2091121.1"/>
    </source>
</evidence>
<comment type="caution">
    <text evidence="8">The sequence shown here is derived from an EMBL/GenBank/DDBJ whole genome shotgun (WGS) entry which is preliminary data.</text>
</comment>
<name>A0ABT6Q3F7_9PROT</name>
<reference evidence="8" key="1">
    <citation type="submission" date="2023-05" db="EMBL/GenBank/DDBJ databases">
        <title>Whole genome sequence of Commensalibacter sp.</title>
        <authorList>
            <person name="Charoenyingcharoen P."/>
            <person name="Yukphan P."/>
        </authorList>
    </citation>
    <scope>NUCLEOTIDE SEQUENCE</scope>
    <source>
        <strain evidence="8">TBRC 16381</strain>
    </source>
</reference>
<dbReference type="GO" id="GO:0008831">
    <property type="term" value="F:dTDP-4-dehydrorhamnose reductase activity"/>
    <property type="evidence" value="ECO:0007669"/>
    <property type="project" value="UniProtKB-EC"/>
</dbReference>
<dbReference type="CDD" id="cd05254">
    <property type="entry name" value="dTDP_HR_like_SDR_e"/>
    <property type="match status" value="1"/>
</dbReference>
<organism evidence="8 9">
    <name type="scientific">Commensalibacter oyaizuii</name>
    <dbReference type="NCBI Taxonomy" id="3043873"/>
    <lineage>
        <taxon>Bacteria</taxon>
        <taxon>Pseudomonadati</taxon>
        <taxon>Pseudomonadota</taxon>
        <taxon>Alphaproteobacteria</taxon>
        <taxon>Acetobacterales</taxon>
        <taxon>Acetobacteraceae</taxon>
    </lineage>
</organism>
<evidence type="ECO:0000259" key="7">
    <source>
        <dbReference type="Pfam" id="PF04321"/>
    </source>
</evidence>
<dbReference type="PANTHER" id="PTHR10491">
    <property type="entry name" value="DTDP-4-DEHYDRORHAMNOSE REDUCTASE"/>
    <property type="match status" value="1"/>
</dbReference>
<dbReference type="EC" id="1.1.1.133" evidence="3 6"/>
<dbReference type="Gene3D" id="3.90.25.10">
    <property type="entry name" value="UDP-galactose 4-epimerase, domain 1"/>
    <property type="match status" value="1"/>
</dbReference>
<dbReference type="InterPro" id="IPR005913">
    <property type="entry name" value="dTDP_dehydrorham_reduct"/>
</dbReference>
<keyword evidence="9" id="KW-1185">Reference proteome</keyword>
<comment type="pathway">
    <text evidence="1 6">Carbohydrate biosynthesis; dTDP-L-rhamnose biosynthesis.</text>
</comment>
<dbReference type="SUPFAM" id="SSF51735">
    <property type="entry name" value="NAD(P)-binding Rossmann-fold domains"/>
    <property type="match status" value="1"/>
</dbReference>
<dbReference type="Gene3D" id="3.40.50.720">
    <property type="entry name" value="NAD(P)-binding Rossmann-like Domain"/>
    <property type="match status" value="1"/>
</dbReference>
<dbReference type="RefSeq" id="WP_281448224.1">
    <property type="nucleotide sequence ID" value="NZ_JASBAO010000001.1"/>
</dbReference>
<comment type="cofactor">
    <cofactor evidence="6">
        <name>Mg(2+)</name>
        <dbReference type="ChEBI" id="CHEBI:18420"/>
    </cofactor>
    <text evidence="6">Binds 1 Mg(2+) ion per monomer.</text>
</comment>
<evidence type="ECO:0000256" key="5">
    <source>
        <dbReference type="ARBA" id="ARBA00048200"/>
    </source>
</evidence>
<feature type="domain" description="RmlD-like substrate binding" evidence="7">
    <location>
        <begin position="1"/>
        <end position="289"/>
    </location>
</feature>
<evidence type="ECO:0000256" key="3">
    <source>
        <dbReference type="ARBA" id="ARBA00012929"/>
    </source>
</evidence>
<dbReference type="EMBL" id="JASBAO010000001">
    <property type="protein sequence ID" value="MDI2091121.1"/>
    <property type="molecule type" value="Genomic_DNA"/>
</dbReference>
<evidence type="ECO:0000256" key="4">
    <source>
        <dbReference type="ARBA" id="ARBA00017099"/>
    </source>
</evidence>
<evidence type="ECO:0000256" key="1">
    <source>
        <dbReference type="ARBA" id="ARBA00004781"/>
    </source>
</evidence>
<protein>
    <recommendedName>
        <fullName evidence="4 6">dTDP-4-dehydrorhamnose reductase</fullName>
        <ecNumber evidence="3 6">1.1.1.133</ecNumber>
    </recommendedName>
</protein>
<keyword evidence="6" id="KW-0521">NADP</keyword>
<accession>A0ABT6Q3F7</accession>
<dbReference type="PANTHER" id="PTHR10491:SF4">
    <property type="entry name" value="METHIONINE ADENOSYLTRANSFERASE 2 SUBUNIT BETA"/>
    <property type="match status" value="1"/>
</dbReference>
<gene>
    <name evidence="8" type="primary">rfbD</name>
    <name evidence="8" type="ORF">QJV27_07030</name>
</gene>
<comment type="function">
    <text evidence="6">Catalyzes the reduction of dTDP-6-deoxy-L-lyxo-4-hexulose to yield dTDP-L-rhamnose.</text>
</comment>
<dbReference type="Pfam" id="PF04321">
    <property type="entry name" value="RmlD_sub_bind"/>
    <property type="match status" value="1"/>
</dbReference>
<evidence type="ECO:0000256" key="2">
    <source>
        <dbReference type="ARBA" id="ARBA00010944"/>
    </source>
</evidence>
<keyword evidence="6 8" id="KW-0560">Oxidoreductase</keyword>
<sequence>MTILVIGGKNGQLATSLQNLNDARLTFVGRPDFDFTQPETLKAVFQGKKTDLIINTAAWTAVDAAETSQEDAYLVNRDGPAQLAKLCAVYDIPLIHISTDYVFAGDKGSPYVESDPISPQTVYGASKAEGEQAILSAHSKAVILRTAWVYSAHGKNFVRTMINAGAKNPALKVVGDQCGNPTCSDDLAVVIMSIADRILTKTWDEDWTGIYHAVGTGDATWYDLAVYTLQQATKYGQKMPEVTAIKTEDWPTPAKRPQDSRLNTDKLKDVFQVRLPRWQDSVEKVVKTLFSA</sequence>
<evidence type="ECO:0000313" key="9">
    <source>
        <dbReference type="Proteomes" id="UP001431634"/>
    </source>
</evidence>
<dbReference type="InterPro" id="IPR036291">
    <property type="entry name" value="NAD(P)-bd_dom_sf"/>
</dbReference>